<evidence type="ECO:0000259" key="6">
    <source>
        <dbReference type="PROSITE" id="PS50262"/>
    </source>
</evidence>
<dbReference type="InterPro" id="IPR017452">
    <property type="entry name" value="GPCR_Rhodpsn_7TM"/>
</dbReference>
<gene>
    <name evidence="7" type="ORF">MS3_00001527</name>
    <name evidence="8" type="ORF">MS3_00328</name>
</gene>
<feature type="transmembrane region" description="Helical" evidence="5">
    <location>
        <begin position="181"/>
        <end position="203"/>
    </location>
</feature>
<dbReference type="PROSITE" id="PS50262">
    <property type="entry name" value="G_PROTEIN_RECEP_F1_2"/>
    <property type="match status" value="1"/>
</dbReference>
<evidence type="ECO:0000313" key="7">
    <source>
        <dbReference type="EMBL" id="KAH9595512.1"/>
    </source>
</evidence>
<keyword evidence="3 5" id="KW-1133">Transmembrane helix</keyword>
<accession>A0A094ZH78</accession>
<dbReference type="Pfam" id="PF00001">
    <property type="entry name" value="7tm_1"/>
    <property type="match status" value="1"/>
</dbReference>
<dbReference type="SUPFAM" id="SSF81321">
    <property type="entry name" value="Family A G protein-coupled receptor-like"/>
    <property type="match status" value="1"/>
</dbReference>
<reference evidence="7" key="2">
    <citation type="journal article" date="2019" name="Gigascience">
        <title>High-quality Schistosoma haematobium genome achieved by single-molecule and long-range sequencing.</title>
        <authorList>
            <person name="Stroehlein A.J."/>
            <person name="Korhonen P.K."/>
            <person name="Chong T.M."/>
            <person name="Lim Y.L."/>
            <person name="Chan K.G."/>
            <person name="Webster B."/>
            <person name="Rollinson D."/>
            <person name="Brindley P.J."/>
            <person name="Gasser R.B."/>
            <person name="Young N.D."/>
        </authorList>
    </citation>
    <scope>NUCLEOTIDE SEQUENCE</scope>
</reference>
<evidence type="ECO:0000256" key="2">
    <source>
        <dbReference type="ARBA" id="ARBA00022692"/>
    </source>
</evidence>
<dbReference type="EMBL" id="KL250495">
    <property type="protein sequence ID" value="KGB32209.1"/>
    <property type="molecule type" value="Genomic_DNA"/>
</dbReference>
<comment type="subcellular location">
    <subcellularLocation>
        <location evidence="1">Membrane</location>
    </subcellularLocation>
</comment>
<proteinExistence type="predicted"/>
<feature type="transmembrane region" description="Helical" evidence="5">
    <location>
        <begin position="234"/>
        <end position="258"/>
    </location>
</feature>
<dbReference type="RefSeq" id="XP_012791977.1">
    <property type="nucleotide sequence ID" value="XM_012936523.1"/>
</dbReference>
<dbReference type="AlphaFoldDB" id="A0A094ZH78"/>
<dbReference type="GO" id="GO:0016020">
    <property type="term" value="C:membrane"/>
    <property type="evidence" value="ECO:0007669"/>
    <property type="project" value="UniProtKB-SubCell"/>
</dbReference>
<dbReference type="Gene3D" id="1.20.1070.10">
    <property type="entry name" value="Rhodopsin 7-helix transmembrane proteins"/>
    <property type="match status" value="1"/>
</dbReference>
<dbReference type="InterPro" id="IPR000276">
    <property type="entry name" value="GPCR_Rhodpsn"/>
</dbReference>
<reference evidence="8" key="1">
    <citation type="journal article" date="2012" name="Nat. Genet.">
        <title>Whole-genome sequence of Schistosoma haematobium.</title>
        <authorList>
            <person name="Young N.D."/>
            <person name="Jex A.R."/>
            <person name="Li B."/>
            <person name="Liu S."/>
            <person name="Yang L."/>
            <person name="Xiong Z."/>
            <person name="Li Y."/>
            <person name="Cantacessi C."/>
            <person name="Hall R.S."/>
            <person name="Xu X."/>
            <person name="Chen F."/>
            <person name="Wu X."/>
            <person name="Zerlotini A."/>
            <person name="Oliveira G."/>
            <person name="Hofmann A."/>
            <person name="Zhang G."/>
            <person name="Fang X."/>
            <person name="Kang Y."/>
            <person name="Campbell B.E."/>
            <person name="Loukas A."/>
            <person name="Ranganathan S."/>
            <person name="Rollinson D."/>
            <person name="Rinaldi G."/>
            <person name="Brindley P.J."/>
            <person name="Yang H."/>
            <person name="Wang J."/>
            <person name="Wang J."/>
            <person name="Gasser R.B."/>
        </authorList>
    </citation>
    <scope>NUCLEOTIDE SEQUENCE [LARGE SCALE GENOMIC DNA]</scope>
</reference>
<dbReference type="GO" id="GO:0004930">
    <property type="term" value="F:G protein-coupled receptor activity"/>
    <property type="evidence" value="ECO:0007669"/>
    <property type="project" value="InterPro"/>
</dbReference>
<evidence type="ECO:0000256" key="1">
    <source>
        <dbReference type="ARBA" id="ARBA00004370"/>
    </source>
</evidence>
<feature type="domain" description="G-protein coupled receptors family 1 profile" evidence="6">
    <location>
        <begin position="25"/>
        <end position="291"/>
    </location>
</feature>
<sequence>MNETVYITQPIRTIITVEGALGIVSNIAAITLVCRAQFGSRFSAFVFRAQLIFDLSACLSTTVYLVVHSIMPNNYLTRIYIIDSLICHLWFRNSFFWLFCILSVQNLVCLSLDRVSSVIFTGSIKAYANRFFILYFIYMLSMVLILYVPVILFRRMASGQCVVDYSLPWIRSSAFLNYVTYSWIAFAYLVPVLVMLVSHAWIIHTIKRTHSSNHKILVENVESNLRMKRKIIQLVITTAIMSCQQAILHSFECIFEILIKTGVVVYTYGSPIEQMSTFLILLGCMSNPCILIFSTGALRRRLSISIKSLTERMSTLGTFGQ</sequence>
<evidence type="ECO:0000256" key="5">
    <source>
        <dbReference type="SAM" id="Phobius"/>
    </source>
</evidence>
<evidence type="ECO:0000256" key="3">
    <source>
        <dbReference type="ARBA" id="ARBA00022989"/>
    </source>
</evidence>
<feature type="transmembrane region" description="Helical" evidence="5">
    <location>
        <begin position="132"/>
        <end position="153"/>
    </location>
</feature>
<keyword evidence="2 5" id="KW-0812">Transmembrane</keyword>
<evidence type="ECO:0000256" key="4">
    <source>
        <dbReference type="ARBA" id="ARBA00023136"/>
    </source>
</evidence>
<evidence type="ECO:0000313" key="9">
    <source>
        <dbReference type="Proteomes" id="UP000471633"/>
    </source>
</evidence>
<dbReference type="Proteomes" id="UP000471633">
    <property type="component" value="Unassembled WGS sequence"/>
</dbReference>
<dbReference type="CDD" id="cd00637">
    <property type="entry name" value="7tm_classA_rhodopsin-like"/>
    <property type="match status" value="1"/>
</dbReference>
<dbReference type="GeneID" id="24588155"/>
<feature type="transmembrane region" description="Helical" evidence="5">
    <location>
        <begin position="12"/>
        <end position="33"/>
    </location>
</feature>
<protein>
    <recommendedName>
        <fullName evidence="6">G-protein coupled receptors family 1 profile domain-containing protein</fullName>
    </recommendedName>
</protein>
<feature type="transmembrane region" description="Helical" evidence="5">
    <location>
        <begin position="94"/>
        <end position="112"/>
    </location>
</feature>
<organism evidence="8">
    <name type="scientific">Schistosoma haematobium</name>
    <name type="common">Blood fluke</name>
    <dbReference type="NCBI Taxonomy" id="6185"/>
    <lineage>
        <taxon>Eukaryota</taxon>
        <taxon>Metazoa</taxon>
        <taxon>Spiralia</taxon>
        <taxon>Lophotrochozoa</taxon>
        <taxon>Platyhelminthes</taxon>
        <taxon>Trematoda</taxon>
        <taxon>Digenea</taxon>
        <taxon>Strigeidida</taxon>
        <taxon>Schistosomatoidea</taxon>
        <taxon>Schistosomatidae</taxon>
        <taxon>Schistosoma</taxon>
    </lineage>
</organism>
<dbReference type="PANTHER" id="PTHR45698">
    <property type="entry name" value="TRACE AMINE-ASSOCIATED RECEPTOR 19N-RELATED"/>
    <property type="match status" value="1"/>
</dbReference>
<reference evidence="7" key="4">
    <citation type="journal article" date="2022" name="PLoS Pathog.">
        <title>Chromosome-level genome of Schistosoma haematobium underpins genome-wide explorations of molecular variation.</title>
        <authorList>
            <person name="Stroehlein A.J."/>
            <person name="Korhonen P.K."/>
            <person name="Lee V.V."/>
            <person name="Ralph S.A."/>
            <person name="Mentink-Kane M."/>
            <person name="You H."/>
            <person name="McManus D.P."/>
            <person name="Tchuente L.T."/>
            <person name="Stothard J.R."/>
            <person name="Kaur P."/>
            <person name="Dudchenko O."/>
            <person name="Aiden E.L."/>
            <person name="Yang B."/>
            <person name="Yang H."/>
            <person name="Emery A.M."/>
            <person name="Webster B.L."/>
            <person name="Brindley P.J."/>
            <person name="Rollinson D."/>
            <person name="Chang B.C.H."/>
            <person name="Gasser R.B."/>
            <person name="Young N.D."/>
        </authorList>
    </citation>
    <scope>NUCLEOTIDE SEQUENCE</scope>
</reference>
<dbReference type="CTD" id="24588155"/>
<evidence type="ECO:0000313" key="8">
    <source>
        <dbReference type="EMBL" id="KGB32209.1"/>
    </source>
</evidence>
<dbReference type="EMBL" id="AMPZ03000001">
    <property type="protein sequence ID" value="KAH9595512.1"/>
    <property type="molecule type" value="Genomic_DNA"/>
</dbReference>
<keyword evidence="4 5" id="KW-0472">Membrane</keyword>
<dbReference type="KEGG" id="shx:MS3_00001527"/>
<reference evidence="7" key="3">
    <citation type="submission" date="2021-06" db="EMBL/GenBank/DDBJ databases">
        <title>Chromosome-level genome assembly for S. haematobium.</title>
        <authorList>
            <person name="Stroehlein A.J."/>
        </authorList>
    </citation>
    <scope>NUCLEOTIDE SEQUENCE</scope>
</reference>
<feature type="transmembrane region" description="Helical" evidence="5">
    <location>
        <begin position="278"/>
        <end position="298"/>
    </location>
</feature>
<name>A0A094ZH78_SCHHA</name>
<dbReference type="PRINTS" id="PR00237">
    <property type="entry name" value="GPCRRHODOPSN"/>
</dbReference>
<dbReference type="PANTHER" id="PTHR45698:SF1">
    <property type="entry name" value="TRACE AMINE-ASSOCIATED RECEPTOR 13C-LIKE"/>
    <property type="match status" value="1"/>
</dbReference>
<keyword evidence="9" id="KW-1185">Reference proteome</keyword>
<feature type="transmembrane region" description="Helical" evidence="5">
    <location>
        <begin position="45"/>
        <end position="67"/>
    </location>
</feature>